<keyword evidence="3 9" id="KW-0812">Transmembrane</keyword>
<evidence type="ECO:0000259" key="11">
    <source>
        <dbReference type="PROSITE" id="PS50262"/>
    </source>
</evidence>
<evidence type="ECO:0000256" key="8">
    <source>
        <dbReference type="ARBA" id="ARBA00023224"/>
    </source>
</evidence>
<dbReference type="SUPFAM" id="SSF81321">
    <property type="entry name" value="Family A G protein-coupled receptor-like"/>
    <property type="match status" value="1"/>
</dbReference>
<reference evidence="12" key="2">
    <citation type="submission" date="2025-09" db="UniProtKB">
        <authorList>
            <consortium name="Ensembl"/>
        </authorList>
    </citation>
    <scope>IDENTIFICATION</scope>
</reference>
<keyword evidence="7 9" id="KW-0675">Receptor</keyword>
<evidence type="ECO:0000256" key="4">
    <source>
        <dbReference type="ARBA" id="ARBA00022989"/>
    </source>
</evidence>
<dbReference type="PANTHER" id="PTHR24233">
    <property type="entry name" value="P2Y PURINOCEPTOR-RELATED G-PROTEIN COUPLED RECEPTOR"/>
    <property type="match status" value="1"/>
</dbReference>
<dbReference type="Gene3D" id="1.20.1070.10">
    <property type="entry name" value="Rhodopsin 7-helix transmembrane proteins"/>
    <property type="match status" value="1"/>
</dbReference>
<evidence type="ECO:0000256" key="3">
    <source>
        <dbReference type="ARBA" id="ARBA00022692"/>
    </source>
</evidence>
<feature type="transmembrane region" description="Helical" evidence="10">
    <location>
        <begin position="233"/>
        <end position="252"/>
    </location>
</feature>
<keyword evidence="13" id="KW-1185">Reference proteome</keyword>
<proteinExistence type="inferred from homology"/>
<dbReference type="GO" id="GO:0045028">
    <property type="term" value="F:G protein-coupled purinergic nucleotide receptor activity"/>
    <property type="evidence" value="ECO:0007669"/>
    <property type="project" value="TreeGrafter"/>
</dbReference>
<evidence type="ECO:0000313" key="13">
    <source>
        <dbReference type="Proteomes" id="UP000265160"/>
    </source>
</evidence>
<evidence type="ECO:0000313" key="12">
    <source>
        <dbReference type="Ensembl" id="ENSMZEP00005034639.1"/>
    </source>
</evidence>
<feature type="transmembrane region" description="Helical" evidence="10">
    <location>
        <begin position="184"/>
        <end position="204"/>
    </location>
</feature>
<evidence type="ECO:0000256" key="5">
    <source>
        <dbReference type="ARBA" id="ARBA00023040"/>
    </source>
</evidence>
<dbReference type="PROSITE" id="PS00237">
    <property type="entry name" value="G_PROTEIN_RECEP_F1_1"/>
    <property type="match status" value="1"/>
</dbReference>
<comment type="similarity">
    <text evidence="9">Belongs to the G-protein coupled receptor 1 family.</text>
</comment>
<feature type="transmembrane region" description="Helical" evidence="10">
    <location>
        <begin position="61"/>
        <end position="79"/>
    </location>
</feature>
<accession>A0A3P9DJU2</accession>
<evidence type="ECO:0000256" key="2">
    <source>
        <dbReference type="ARBA" id="ARBA00022475"/>
    </source>
</evidence>
<feature type="transmembrane region" description="Helical" evidence="10">
    <location>
        <begin position="272"/>
        <end position="295"/>
    </location>
</feature>
<dbReference type="Proteomes" id="UP000265160">
    <property type="component" value="Unplaced"/>
</dbReference>
<name>A0A3P9DJU2_9CICH</name>
<dbReference type="PROSITE" id="PS50262">
    <property type="entry name" value="G_PROTEIN_RECEP_F1_2"/>
    <property type="match status" value="1"/>
</dbReference>
<keyword evidence="5 9" id="KW-0297">G-protein coupled receptor</keyword>
<dbReference type="InterPro" id="IPR000276">
    <property type="entry name" value="GPCR_Rhodpsn"/>
</dbReference>
<evidence type="ECO:0000256" key="1">
    <source>
        <dbReference type="ARBA" id="ARBA00004651"/>
    </source>
</evidence>
<organism evidence="12 13">
    <name type="scientific">Maylandia zebra</name>
    <name type="common">zebra mbuna</name>
    <dbReference type="NCBI Taxonomy" id="106582"/>
    <lineage>
        <taxon>Eukaryota</taxon>
        <taxon>Metazoa</taxon>
        <taxon>Chordata</taxon>
        <taxon>Craniata</taxon>
        <taxon>Vertebrata</taxon>
        <taxon>Euteleostomi</taxon>
        <taxon>Actinopterygii</taxon>
        <taxon>Neopterygii</taxon>
        <taxon>Teleostei</taxon>
        <taxon>Neoteleostei</taxon>
        <taxon>Acanthomorphata</taxon>
        <taxon>Ovalentaria</taxon>
        <taxon>Cichlomorphae</taxon>
        <taxon>Cichliformes</taxon>
        <taxon>Cichlidae</taxon>
        <taxon>African cichlids</taxon>
        <taxon>Pseudocrenilabrinae</taxon>
        <taxon>Haplochromini</taxon>
        <taxon>Maylandia</taxon>
        <taxon>Maylandia zebra complex</taxon>
    </lineage>
</organism>
<evidence type="ECO:0000256" key="6">
    <source>
        <dbReference type="ARBA" id="ARBA00023136"/>
    </source>
</evidence>
<sequence length="383" mass="43823">KTAKHCCLFQLSEVANPVLFILSVSLQVGLLLNGFILKFYFHQVRQQASNSLMVYLKHLTAADFLLCLSLPLRIIHYASSSGIVYILHCSIGATSLYLNMYASILFMGYIAVNRYLKIVHPSGTHILQTVRTAHVVSTVTWVFLLAQTIAYNIMFFITHNPLASDRCYCGPLFSTSFSVLHKTFQISCTIIFLLVFISLVFFYYSTSRKVLQAQQRQLASSSSEKLVKSCRNMLVLVSIFCVCFVPYHLVRVPYSFFWNNSVGGVLYYLKEAATMVSVFNVCLDPLVYFFICKTFREQVKKMSRRVNDPTKRRGESIKISAEFRGQYEAQLSNSFGGDDIMLFKKNIFSINLKQFKGNLFHPTINSYFVCNILEVKRKQMNQS</sequence>
<evidence type="ECO:0000256" key="10">
    <source>
        <dbReference type="SAM" id="Phobius"/>
    </source>
</evidence>
<dbReference type="PRINTS" id="PR01157">
    <property type="entry name" value="P2YPURNOCPTR"/>
</dbReference>
<dbReference type="CDD" id="cd14982">
    <property type="entry name" value="7tmA_purinoceptor-like"/>
    <property type="match status" value="1"/>
</dbReference>
<feature type="transmembrane region" description="Helical" evidence="10">
    <location>
        <begin position="133"/>
        <end position="157"/>
    </location>
</feature>
<dbReference type="PRINTS" id="PR00237">
    <property type="entry name" value="GPCRRHODOPSN"/>
</dbReference>
<feature type="domain" description="G-protein coupled receptors family 1 profile" evidence="11">
    <location>
        <begin position="32"/>
        <end position="288"/>
    </location>
</feature>
<dbReference type="Pfam" id="PF00001">
    <property type="entry name" value="7tm_1"/>
    <property type="match status" value="1"/>
</dbReference>
<dbReference type="Ensembl" id="ENSMZET00005035868.1">
    <property type="protein sequence ID" value="ENSMZEP00005034639.1"/>
    <property type="gene ID" value="ENSMZEG00005025891.1"/>
</dbReference>
<reference evidence="12" key="1">
    <citation type="submission" date="2025-08" db="UniProtKB">
        <authorList>
            <consortium name="Ensembl"/>
        </authorList>
    </citation>
    <scope>IDENTIFICATION</scope>
</reference>
<keyword evidence="2" id="KW-1003">Cell membrane</keyword>
<keyword evidence="6 10" id="KW-0472">Membrane</keyword>
<dbReference type="InterPro" id="IPR017452">
    <property type="entry name" value="GPCR_Rhodpsn_7TM"/>
</dbReference>
<protein>
    <recommendedName>
        <fullName evidence="11">G-protein coupled receptors family 1 profile domain-containing protein</fullName>
    </recommendedName>
</protein>
<evidence type="ECO:0000256" key="9">
    <source>
        <dbReference type="RuleBase" id="RU000688"/>
    </source>
</evidence>
<evidence type="ECO:0000256" key="7">
    <source>
        <dbReference type="ARBA" id="ARBA00023170"/>
    </source>
</evidence>
<dbReference type="GeneTree" id="ENSGT01110000267167"/>
<feature type="transmembrane region" description="Helical" evidence="10">
    <location>
        <begin position="18"/>
        <end position="41"/>
    </location>
</feature>
<dbReference type="PANTHER" id="PTHR24233:SF11">
    <property type="entry name" value="P2Y PURINOCEPTOR 14-LIKE"/>
    <property type="match status" value="1"/>
</dbReference>
<feature type="transmembrane region" description="Helical" evidence="10">
    <location>
        <begin position="85"/>
        <end position="112"/>
    </location>
</feature>
<keyword evidence="4 10" id="KW-1133">Transmembrane helix</keyword>
<dbReference type="AlphaFoldDB" id="A0A3P9DJU2"/>
<keyword evidence="8 9" id="KW-0807">Transducer</keyword>
<comment type="subcellular location">
    <subcellularLocation>
        <location evidence="1">Cell membrane</location>
        <topology evidence="1">Multi-pass membrane protein</topology>
    </subcellularLocation>
</comment>
<dbReference type="GO" id="GO:0005886">
    <property type="term" value="C:plasma membrane"/>
    <property type="evidence" value="ECO:0007669"/>
    <property type="project" value="UniProtKB-SubCell"/>
</dbReference>